<feature type="transmembrane region" description="Helical" evidence="2">
    <location>
        <begin position="637"/>
        <end position="657"/>
    </location>
</feature>
<organism evidence="3 4">
    <name type="scientific">Pleomassaria siparia CBS 279.74</name>
    <dbReference type="NCBI Taxonomy" id="1314801"/>
    <lineage>
        <taxon>Eukaryota</taxon>
        <taxon>Fungi</taxon>
        <taxon>Dikarya</taxon>
        <taxon>Ascomycota</taxon>
        <taxon>Pezizomycotina</taxon>
        <taxon>Dothideomycetes</taxon>
        <taxon>Pleosporomycetidae</taxon>
        <taxon>Pleosporales</taxon>
        <taxon>Pleomassariaceae</taxon>
        <taxon>Pleomassaria</taxon>
    </lineage>
</organism>
<feature type="compositionally biased region" description="Polar residues" evidence="1">
    <location>
        <begin position="100"/>
        <end position="115"/>
    </location>
</feature>
<dbReference type="EMBL" id="MU005769">
    <property type="protein sequence ID" value="KAF2710105.1"/>
    <property type="molecule type" value="Genomic_DNA"/>
</dbReference>
<evidence type="ECO:0000256" key="1">
    <source>
        <dbReference type="SAM" id="MobiDB-lite"/>
    </source>
</evidence>
<keyword evidence="2" id="KW-0472">Membrane</keyword>
<feature type="transmembrane region" description="Helical" evidence="2">
    <location>
        <begin position="156"/>
        <end position="178"/>
    </location>
</feature>
<dbReference type="PANTHER" id="PTHR37576:SF2">
    <property type="entry name" value="DEFECT AT LOW TEMPERATURE PROTEIN 1"/>
    <property type="match status" value="1"/>
</dbReference>
<proteinExistence type="predicted"/>
<evidence type="ECO:0000313" key="3">
    <source>
        <dbReference type="EMBL" id="KAF2710105.1"/>
    </source>
</evidence>
<accession>A0A6G1KC45</accession>
<dbReference type="OrthoDB" id="5357734at2759"/>
<name>A0A6G1KC45_9PLEO</name>
<dbReference type="InterPro" id="IPR021514">
    <property type="entry name" value="DUF3176"/>
</dbReference>
<dbReference type="PANTHER" id="PTHR37576">
    <property type="entry name" value="DEFECT AT LOW TEMPERATURE PROTEIN 1"/>
    <property type="match status" value="1"/>
</dbReference>
<gene>
    <name evidence="3" type="ORF">K504DRAFT_404968</name>
</gene>
<keyword evidence="2" id="KW-1133">Transmembrane helix</keyword>
<reference evidence="3" key="1">
    <citation type="journal article" date="2020" name="Stud. Mycol.">
        <title>101 Dothideomycetes genomes: a test case for predicting lifestyles and emergence of pathogens.</title>
        <authorList>
            <person name="Haridas S."/>
            <person name="Albert R."/>
            <person name="Binder M."/>
            <person name="Bloem J."/>
            <person name="Labutti K."/>
            <person name="Salamov A."/>
            <person name="Andreopoulos B."/>
            <person name="Baker S."/>
            <person name="Barry K."/>
            <person name="Bills G."/>
            <person name="Bluhm B."/>
            <person name="Cannon C."/>
            <person name="Castanera R."/>
            <person name="Culley D."/>
            <person name="Daum C."/>
            <person name="Ezra D."/>
            <person name="Gonzalez J."/>
            <person name="Henrissat B."/>
            <person name="Kuo A."/>
            <person name="Liang C."/>
            <person name="Lipzen A."/>
            <person name="Lutzoni F."/>
            <person name="Magnuson J."/>
            <person name="Mondo S."/>
            <person name="Nolan M."/>
            <person name="Ohm R."/>
            <person name="Pangilinan J."/>
            <person name="Park H.-J."/>
            <person name="Ramirez L."/>
            <person name="Alfaro M."/>
            <person name="Sun H."/>
            <person name="Tritt A."/>
            <person name="Yoshinaga Y."/>
            <person name="Zwiers L.-H."/>
            <person name="Turgeon B."/>
            <person name="Goodwin S."/>
            <person name="Spatafora J."/>
            <person name="Crous P."/>
            <person name="Grigoriev I."/>
        </authorList>
    </citation>
    <scope>NUCLEOTIDE SEQUENCE</scope>
    <source>
        <strain evidence="3">CBS 279.74</strain>
    </source>
</reference>
<feature type="region of interest" description="Disordered" evidence="1">
    <location>
        <begin position="98"/>
        <end position="134"/>
    </location>
</feature>
<keyword evidence="2" id="KW-0812">Transmembrane</keyword>
<dbReference type="AlphaFoldDB" id="A0A6G1KC45"/>
<feature type="region of interest" description="Disordered" evidence="1">
    <location>
        <begin position="1"/>
        <end position="52"/>
    </location>
</feature>
<dbReference type="Proteomes" id="UP000799428">
    <property type="component" value="Unassembled WGS sequence"/>
</dbReference>
<evidence type="ECO:0000313" key="4">
    <source>
        <dbReference type="Proteomes" id="UP000799428"/>
    </source>
</evidence>
<keyword evidence="4" id="KW-1185">Reference proteome</keyword>
<sequence length="738" mass="80904">MMEYGASYNRASKNLDEDTVSILSPPTNPSPYQPYRPDSDRRSSNSSSHSINHTSWIVSPALQDALPPLGETPGGMGSSIFGSRAALNMPYQEPVYQLPSERTPSHRQSQSQSFNTFIQTPEPQPQPTSPKSRTYFRHPRHILEPWRSGVWIRFPWYGFGALFAVVLLTGVSAGILLASDGSTIDSWAVGKDNAQLQVYISVIEMIMNFLILFALTEGVLIRFWRQLLHGTTLSSINDIYESAFLWPAIKRIVRFQFNVVAIACLLAATSFIRGPLFQRASTVSATSIYSGDGSMNLKIAPFPITEYFQSSEIDPRAQGGITTAFSDVLKGLSSNTPQAYDETDSDCGEYCTGQVKGFAFQVDCSTTTQSYDLASLPEECKSCKTEDCTMNCAFRANNDLNATFFSVGYQVSNDSSTNAQDHIMTLTSTFKNDSSCAGNVQTQTCILKQVATDYNVVITNGTIDRVASKESATIYGDAMPLNKLLMEKYWPLAFATLFPPVTVNVKPVTDFSGLQYTKCVDETVQSGDTGQSCSNGTILSANVLANDPSVLYATPSNVLSTTDDSLCSLTWRDPMPDILTKMQSLLFRITVDMAASDGSVFTPTYTDASLASLRKAWNQTIPITSTRTANVYRTNKIFVILGILFSMAGVAAILPLYTGFWELGRKVSLNPLEIARAFGAPLVEGLDGNITAEVVCIERGGMAVRYGALERHGEEKKLRVEETSRATVRCPWEGEIFG</sequence>
<evidence type="ECO:0000256" key="2">
    <source>
        <dbReference type="SAM" id="Phobius"/>
    </source>
</evidence>
<protein>
    <submittedName>
        <fullName evidence="3">Uncharacterized protein</fullName>
    </submittedName>
</protein>
<feature type="transmembrane region" description="Helical" evidence="2">
    <location>
        <begin position="198"/>
        <end position="221"/>
    </location>
</feature>
<dbReference type="Pfam" id="PF11374">
    <property type="entry name" value="DUF3176"/>
    <property type="match status" value="1"/>
</dbReference>